<sequence>MPFSNLAIDPSELPQTADLELQPLAPAYRRLLRLQWRLTALFGFGLAALLFYWVPEWRGTAAYGATGGGLALLLVFYYLTIELGWPWAGYAVREHDVAFRAGWLFRRLQVCPVVRIQNCSLSRGPLDRQYGLATLRLYTAGADGADIRIPGLPLNEAERLQQHLLQRIHGTDSSAHRLD</sequence>
<dbReference type="Proteomes" id="UP001501725">
    <property type="component" value="Unassembled WGS sequence"/>
</dbReference>
<evidence type="ECO:0000313" key="3">
    <source>
        <dbReference type="EMBL" id="GAA4340340.1"/>
    </source>
</evidence>
<feature type="transmembrane region" description="Helical" evidence="1">
    <location>
        <begin position="36"/>
        <end position="54"/>
    </location>
</feature>
<organism evidence="3 4">
    <name type="scientific">Flaviaesturariibacter amylovorans</name>
    <dbReference type="NCBI Taxonomy" id="1084520"/>
    <lineage>
        <taxon>Bacteria</taxon>
        <taxon>Pseudomonadati</taxon>
        <taxon>Bacteroidota</taxon>
        <taxon>Chitinophagia</taxon>
        <taxon>Chitinophagales</taxon>
        <taxon>Chitinophagaceae</taxon>
        <taxon>Flaviaestuariibacter</taxon>
    </lineage>
</organism>
<evidence type="ECO:0000313" key="4">
    <source>
        <dbReference type="Proteomes" id="UP001501725"/>
    </source>
</evidence>
<keyword evidence="1" id="KW-1133">Transmembrane helix</keyword>
<dbReference type="Pfam" id="PF03703">
    <property type="entry name" value="bPH_2"/>
    <property type="match status" value="1"/>
</dbReference>
<dbReference type="PANTHER" id="PTHR34473">
    <property type="entry name" value="UPF0699 TRANSMEMBRANE PROTEIN YDBS"/>
    <property type="match status" value="1"/>
</dbReference>
<feature type="domain" description="YdbS-like PH" evidence="2">
    <location>
        <begin position="87"/>
        <end position="164"/>
    </location>
</feature>
<gene>
    <name evidence="3" type="ORF">GCM10023184_37960</name>
</gene>
<keyword evidence="4" id="KW-1185">Reference proteome</keyword>
<evidence type="ECO:0000256" key="1">
    <source>
        <dbReference type="SAM" id="Phobius"/>
    </source>
</evidence>
<proteinExistence type="predicted"/>
<evidence type="ECO:0000259" key="2">
    <source>
        <dbReference type="Pfam" id="PF03703"/>
    </source>
</evidence>
<protein>
    <recommendedName>
        <fullName evidence="2">YdbS-like PH domain-containing protein</fullName>
    </recommendedName>
</protein>
<dbReference type="RefSeq" id="WP_345257435.1">
    <property type="nucleotide sequence ID" value="NZ_BAABGY010000014.1"/>
</dbReference>
<dbReference type="InterPro" id="IPR005182">
    <property type="entry name" value="YdbS-like_PH"/>
</dbReference>
<dbReference type="PANTHER" id="PTHR34473:SF2">
    <property type="entry name" value="UPF0699 TRANSMEMBRANE PROTEIN YDBT"/>
    <property type="match status" value="1"/>
</dbReference>
<reference evidence="4" key="1">
    <citation type="journal article" date="2019" name="Int. J. Syst. Evol. Microbiol.">
        <title>The Global Catalogue of Microorganisms (GCM) 10K type strain sequencing project: providing services to taxonomists for standard genome sequencing and annotation.</title>
        <authorList>
            <consortium name="The Broad Institute Genomics Platform"/>
            <consortium name="The Broad Institute Genome Sequencing Center for Infectious Disease"/>
            <person name="Wu L."/>
            <person name="Ma J."/>
        </authorList>
    </citation>
    <scope>NUCLEOTIDE SEQUENCE [LARGE SCALE GENOMIC DNA]</scope>
    <source>
        <strain evidence="4">JCM 17919</strain>
    </source>
</reference>
<comment type="caution">
    <text evidence="3">The sequence shown here is derived from an EMBL/GenBank/DDBJ whole genome shotgun (WGS) entry which is preliminary data.</text>
</comment>
<keyword evidence="1" id="KW-0812">Transmembrane</keyword>
<accession>A0ABP8HJU6</accession>
<keyword evidence="1" id="KW-0472">Membrane</keyword>
<name>A0ABP8HJU6_9BACT</name>
<dbReference type="EMBL" id="BAABGY010000014">
    <property type="protein sequence ID" value="GAA4340340.1"/>
    <property type="molecule type" value="Genomic_DNA"/>
</dbReference>